<dbReference type="OrthoDB" id="444631at2759"/>
<feature type="transmembrane region" description="Helical" evidence="7">
    <location>
        <begin position="6"/>
        <end position="28"/>
    </location>
</feature>
<dbReference type="Proteomes" id="UP000825890">
    <property type="component" value="Unassembled WGS sequence"/>
</dbReference>
<dbReference type="GeneID" id="68293897"/>
<feature type="region of interest" description="Disordered" evidence="6">
    <location>
        <begin position="273"/>
        <end position="339"/>
    </location>
</feature>
<feature type="region of interest" description="Disordered" evidence="6">
    <location>
        <begin position="417"/>
        <end position="441"/>
    </location>
</feature>
<feature type="transmembrane region" description="Helical" evidence="7">
    <location>
        <begin position="49"/>
        <end position="67"/>
    </location>
</feature>
<feature type="compositionally biased region" description="Basic residues" evidence="6">
    <location>
        <begin position="384"/>
        <end position="397"/>
    </location>
</feature>
<evidence type="ECO:0000313" key="10">
    <source>
        <dbReference type="Proteomes" id="UP000825890"/>
    </source>
</evidence>
<dbReference type="InterPro" id="IPR052337">
    <property type="entry name" value="SAT4-like"/>
</dbReference>
<feature type="compositionally biased region" description="Polar residues" evidence="6">
    <location>
        <begin position="273"/>
        <end position="283"/>
    </location>
</feature>
<proteinExistence type="inferred from homology"/>
<dbReference type="PANTHER" id="PTHR33048:SF47">
    <property type="entry name" value="INTEGRAL MEMBRANE PROTEIN-RELATED"/>
    <property type="match status" value="1"/>
</dbReference>
<evidence type="ECO:0000256" key="4">
    <source>
        <dbReference type="ARBA" id="ARBA00023136"/>
    </source>
</evidence>
<feature type="domain" description="Rhodopsin" evidence="8">
    <location>
        <begin position="28"/>
        <end position="264"/>
    </location>
</feature>
<accession>A0A9P3CR91</accession>
<feature type="transmembrane region" description="Helical" evidence="7">
    <location>
        <begin position="168"/>
        <end position="189"/>
    </location>
</feature>
<comment type="similarity">
    <text evidence="5">Belongs to the SAT4 family.</text>
</comment>
<dbReference type="Pfam" id="PF20684">
    <property type="entry name" value="Fung_rhodopsin"/>
    <property type="match status" value="1"/>
</dbReference>
<reference evidence="9 10" key="1">
    <citation type="submission" date="2021-01" db="EMBL/GenBank/DDBJ databases">
        <title>Cercospora kikuchii MAFF 305040 whole genome shotgun sequence.</title>
        <authorList>
            <person name="Kashiwa T."/>
            <person name="Suzuki T."/>
        </authorList>
    </citation>
    <scope>NUCLEOTIDE SEQUENCE [LARGE SCALE GENOMIC DNA]</scope>
    <source>
        <strain evidence="9 10">MAFF 305040</strain>
    </source>
</reference>
<sequence length="441" mass="48976">MLHGWASPTAVVATCIIMPFLAGVAVILRIYARFFCTKNAGWDDYSTMVSMLFSIATTVTIIAQVETGLGKHVKELKPHEAFLQKRAFFVMIIVYNISLCFTKLAILMQYKRLFPQKGFKLAVHISMAIVIVYAVWRFFAAIFVCSPVAAFWDRSIKPFHCQNKFANSMASCALNMSTDILIAALPLAILHKLQLPPRQRYALMSVFALAGFVVIISILRVPSIVTLWKTTDITYVNPMVMVWSDIEINIGLICACLPTLRCLFPKIFRSMTSGRSTDGSNKLGTGGSGAAATFESRSGGGDGSVTFNNGSRKDRRSRRASGMHANGGMGSFGGKYSARSDEKKHVVLENVEEIEMASTKGMLIGEDGEQGSGSRPSSPQNHVQHQHQQHQHQHQQPRRQNPNEILVQREIQQVESFRPVAGNGRAMRSARDVERMEREMV</sequence>
<dbReference type="GO" id="GO:0016020">
    <property type="term" value="C:membrane"/>
    <property type="evidence" value="ECO:0007669"/>
    <property type="project" value="UniProtKB-SubCell"/>
</dbReference>
<dbReference type="PANTHER" id="PTHR33048">
    <property type="entry name" value="PTH11-LIKE INTEGRAL MEMBRANE PROTEIN (AFU_ORTHOLOGUE AFUA_5G11245)"/>
    <property type="match status" value="1"/>
</dbReference>
<evidence type="ECO:0000256" key="7">
    <source>
        <dbReference type="SAM" id="Phobius"/>
    </source>
</evidence>
<evidence type="ECO:0000313" key="9">
    <source>
        <dbReference type="EMBL" id="GIZ45140.1"/>
    </source>
</evidence>
<keyword evidence="10" id="KW-1185">Reference proteome</keyword>
<feature type="transmembrane region" description="Helical" evidence="7">
    <location>
        <begin position="87"/>
        <end position="106"/>
    </location>
</feature>
<feature type="compositionally biased region" description="Basic and acidic residues" evidence="6">
    <location>
        <begin position="429"/>
        <end position="441"/>
    </location>
</feature>
<evidence type="ECO:0000256" key="1">
    <source>
        <dbReference type="ARBA" id="ARBA00004141"/>
    </source>
</evidence>
<dbReference type="AlphaFoldDB" id="A0A9P3CR91"/>
<dbReference type="EMBL" id="BOLY01000005">
    <property type="protein sequence ID" value="GIZ45140.1"/>
    <property type="molecule type" value="Genomic_DNA"/>
</dbReference>
<feature type="transmembrane region" description="Helical" evidence="7">
    <location>
        <begin position="241"/>
        <end position="264"/>
    </location>
</feature>
<dbReference type="InterPro" id="IPR049326">
    <property type="entry name" value="Rhodopsin_dom_fungi"/>
</dbReference>
<evidence type="ECO:0000256" key="2">
    <source>
        <dbReference type="ARBA" id="ARBA00022692"/>
    </source>
</evidence>
<gene>
    <name evidence="9" type="ORF">CKM354_000832200</name>
</gene>
<evidence type="ECO:0000259" key="8">
    <source>
        <dbReference type="Pfam" id="PF20684"/>
    </source>
</evidence>
<keyword evidence="2 7" id="KW-0812">Transmembrane</keyword>
<name>A0A9P3CR91_9PEZI</name>
<feature type="region of interest" description="Disordered" evidence="6">
    <location>
        <begin position="364"/>
        <end position="400"/>
    </location>
</feature>
<evidence type="ECO:0000256" key="3">
    <source>
        <dbReference type="ARBA" id="ARBA00022989"/>
    </source>
</evidence>
<feature type="transmembrane region" description="Helical" evidence="7">
    <location>
        <begin position="127"/>
        <end position="152"/>
    </location>
</feature>
<protein>
    <recommendedName>
        <fullName evidence="8">Rhodopsin domain-containing protein</fullName>
    </recommendedName>
</protein>
<comment type="caution">
    <text evidence="9">The sequence shown here is derived from an EMBL/GenBank/DDBJ whole genome shotgun (WGS) entry which is preliminary data.</text>
</comment>
<organism evidence="9 10">
    <name type="scientific">Cercospora kikuchii</name>
    <dbReference type="NCBI Taxonomy" id="84275"/>
    <lineage>
        <taxon>Eukaryota</taxon>
        <taxon>Fungi</taxon>
        <taxon>Dikarya</taxon>
        <taxon>Ascomycota</taxon>
        <taxon>Pezizomycotina</taxon>
        <taxon>Dothideomycetes</taxon>
        <taxon>Dothideomycetidae</taxon>
        <taxon>Mycosphaerellales</taxon>
        <taxon>Mycosphaerellaceae</taxon>
        <taxon>Cercospora</taxon>
    </lineage>
</organism>
<keyword evidence="4 7" id="KW-0472">Membrane</keyword>
<dbReference type="RefSeq" id="XP_044659627.1">
    <property type="nucleotide sequence ID" value="XM_044803692.1"/>
</dbReference>
<feature type="transmembrane region" description="Helical" evidence="7">
    <location>
        <begin position="201"/>
        <end position="221"/>
    </location>
</feature>
<evidence type="ECO:0000256" key="6">
    <source>
        <dbReference type="SAM" id="MobiDB-lite"/>
    </source>
</evidence>
<comment type="subcellular location">
    <subcellularLocation>
        <location evidence="1">Membrane</location>
        <topology evidence="1">Multi-pass membrane protein</topology>
    </subcellularLocation>
</comment>
<keyword evidence="3 7" id="KW-1133">Transmembrane helix</keyword>
<evidence type="ECO:0000256" key="5">
    <source>
        <dbReference type="ARBA" id="ARBA00038359"/>
    </source>
</evidence>